<protein>
    <submittedName>
        <fullName evidence="1">Uncharacterized protein</fullName>
    </submittedName>
</protein>
<gene>
    <name evidence="1" type="ORF">EVOR1521_LOCUS14405</name>
</gene>
<accession>A0AA36MW87</accession>
<sequence length="154" mass="17561">MESQEDGGVVDDMMQWVRPWSNDEEKMLQFMEESVAPSGELRCKLCQHVGSSKRLMLAHFEKKHQYDCEEWAKETIKGMKASHESFMKRLAAIGDSTGEFVIPDGSKADMSKAGWLSKAAQRRSEFLGGTGDGRVAAKRAWKRVEVKWTRIIYQ</sequence>
<dbReference type="EMBL" id="CAUJNA010001713">
    <property type="protein sequence ID" value="CAJ1388573.1"/>
    <property type="molecule type" value="Genomic_DNA"/>
</dbReference>
<keyword evidence="2" id="KW-1185">Reference proteome</keyword>
<dbReference type="Proteomes" id="UP001178507">
    <property type="component" value="Unassembled WGS sequence"/>
</dbReference>
<evidence type="ECO:0000313" key="2">
    <source>
        <dbReference type="Proteomes" id="UP001178507"/>
    </source>
</evidence>
<proteinExistence type="predicted"/>
<dbReference type="AlphaFoldDB" id="A0AA36MW87"/>
<comment type="caution">
    <text evidence="1">The sequence shown here is derived from an EMBL/GenBank/DDBJ whole genome shotgun (WGS) entry which is preliminary data.</text>
</comment>
<name>A0AA36MW87_9DINO</name>
<evidence type="ECO:0000313" key="1">
    <source>
        <dbReference type="EMBL" id="CAJ1388573.1"/>
    </source>
</evidence>
<reference evidence="1" key="1">
    <citation type="submission" date="2023-08" db="EMBL/GenBank/DDBJ databases">
        <authorList>
            <person name="Chen Y."/>
            <person name="Shah S."/>
            <person name="Dougan E. K."/>
            <person name="Thang M."/>
            <person name="Chan C."/>
        </authorList>
    </citation>
    <scope>NUCLEOTIDE SEQUENCE</scope>
</reference>
<organism evidence="1 2">
    <name type="scientific">Effrenium voratum</name>
    <dbReference type="NCBI Taxonomy" id="2562239"/>
    <lineage>
        <taxon>Eukaryota</taxon>
        <taxon>Sar</taxon>
        <taxon>Alveolata</taxon>
        <taxon>Dinophyceae</taxon>
        <taxon>Suessiales</taxon>
        <taxon>Symbiodiniaceae</taxon>
        <taxon>Effrenium</taxon>
    </lineage>
</organism>